<dbReference type="SUPFAM" id="SSF56112">
    <property type="entry name" value="Protein kinase-like (PK-like)"/>
    <property type="match status" value="1"/>
</dbReference>
<gene>
    <name evidence="7" type="ORF">S01H1_71275</name>
</gene>
<sequence length="142" mass="16140">VRPQVIQQGEADQSLTMAGDRPGTPLYMSPEQVNTNRATIDERSDIFSMGVVLYEAIALREPFRGRVIQETFENIIHNDPCPPSTLAPEKNIPKELDDIVMKALEKKPANRFQTMQEMLDAVRLLDSAYTLQVLRKLENQDQ</sequence>
<evidence type="ECO:0000256" key="5">
    <source>
        <dbReference type="SAM" id="MobiDB-lite"/>
    </source>
</evidence>
<proteinExistence type="predicted"/>
<organism evidence="7">
    <name type="scientific">marine sediment metagenome</name>
    <dbReference type="NCBI Taxonomy" id="412755"/>
    <lineage>
        <taxon>unclassified sequences</taxon>
        <taxon>metagenomes</taxon>
        <taxon>ecological metagenomes</taxon>
    </lineage>
</organism>
<dbReference type="InterPro" id="IPR011009">
    <property type="entry name" value="Kinase-like_dom_sf"/>
</dbReference>
<dbReference type="Pfam" id="PF00069">
    <property type="entry name" value="Pkinase"/>
    <property type="match status" value="1"/>
</dbReference>
<dbReference type="PANTHER" id="PTHR43289">
    <property type="entry name" value="MITOGEN-ACTIVATED PROTEIN KINASE KINASE KINASE 20-RELATED"/>
    <property type="match status" value="1"/>
</dbReference>
<comment type="caution">
    <text evidence="7">The sequence shown here is derived from an EMBL/GenBank/DDBJ whole genome shotgun (WGS) entry which is preliminary data.</text>
</comment>
<dbReference type="EMBL" id="BARS01047454">
    <property type="protein sequence ID" value="GAG40009.1"/>
    <property type="molecule type" value="Genomic_DNA"/>
</dbReference>
<dbReference type="GO" id="GO:0005524">
    <property type="term" value="F:ATP binding"/>
    <property type="evidence" value="ECO:0007669"/>
    <property type="project" value="UniProtKB-KW"/>
</dbReference>
<evidence type="ECO:0000256" key="2">
    <source>
        <dbReference type="ARBA" id="ARBA00022741"/>
    </source>
</evidence>
<protein>
    <recommendedName>
        <fullName evidence="6">Protein kinase domain-containing protein</fullName>
    </recommendedName>
</protein>
<keyword evidence="1" id="KW-0808">Transferase</keyword>
<evidence type="ECO:0000313" key="7">
    <source>
        <dbReference type="EMBL" id="GAG40009.1"/>
    </source>
</evidence>
<keyword evidence="2" id="KW-0547">Nucleotide-binding</keyword>
<keyword evidence="4" id="KW-0067">ATP-binding</keyword>
<feature type="compositionally biased region" description="Polar residues" evidence="5">
    <location>
        <begin position="1"/>
        <end position="16"/>
    </location>
</feature>
<evidence type="ECO:0000259" key="6">
    <source>
        <dbReference type="PROSITE" id="PS50011"/>
    </source>
</evidence>
<dbReference type="Gene3D" id="1.10.510.10">
    <property type="entry name" value="Transferase(Phosphotransferase) domain 1"/>
    <property type="match status" value="1"/>
</dbReference>
<name>X0XA11_9ZZZZ</name>
<dbReference type="GO" id="GO:0004674">
    <property type="term" value="F:protein serine/threonine kinase activity"/>
    <property type="evidence" value="ECO:0007669"/>
    <property type="project" value="TreeGrafter"/>
</dbReference>
<accession>X0XA11</accession>
<keyword evidence="3" id="KW-0418">Kinase</keyword>
<feature type="non-terminal residue" evidence="7">
    <location>
        <position position="1"/>
    </location>
</feature>
<evidence type="ECO:0000256" key="4">
    <source>
        <dbReference type="ARBA" id="ARBA00022840"/>
    </source>
</evidence>
<dbReference type="AlphaFoldDB" id="X0XA11"/>
<dbReference type="PROSITE" id="PS50011">
    <property type="entry name" value="PROTEIN_KINASE_DOM"/>
    <property type="match status" value="1"/>
</dbReference>
<evidence type="ECO:0000256" key="1">
    <source>
        <dbReference type="ARBA" id="ARBA00022679"/>
    </source>
</evidence>
<dbReference type="InterPro" id="IPR000719">
    <property type="entry name" value="Prot_kinase_dom"/>
</dbReference>
<dbReference type="PANTHER" id="PTHR43289:SF6">
    <property type="entry name" value="SERINE_THREONINE-PROTEIN KINASE NEKL-3"/>
    <property type="match status" value="1"/>
</dbReference>
<feature type="region of interest" description="Disordered" evidence="5">
    <location>
        <begin position="1"/>
        <end position="26"/>
    </location>
</feature>
<evidence type="ECO:0000256" key="3">
    <source>
        <dbReference type="ARBA" id="ARBA00022777"/>
    </source>
</evidence>
<feature type="domain" description="Protein kinase" evidence="6">
    <location>
        <begin position="1"/>
        <end position="125"/>
    </location>
</feature>
<reference evidence="7" key="1">
    <citation type="journal article" date="2014" name="Front. Microbiol.">
        <title>High frequency of phylogenetically diverse reductive dehalogenase-homologous genes in deep subseafloor sedimentary metagenomes.</title>
        <authorList>
            <person name="Kawai M."/>
            <person name="Futagami T."/>
            <person name="Toyoda A."/>
            <person name="Takaki Y."/>
            <person name="Nishi S."/>
            <person name="Hori S."/>
            <person name="Arai W."/>
            <person name="Tsubouchi T."/>
            <person name="Morono Y."/>
            <person name="Uchiyama I."/>
            <person name="Ito T."/>
            <person name="Fujiyama A."/>
            <person name="Inagaki F."/>
            <person name="Takami H."/>
        </authorList>
    </citation>
    <scope>NUCLEOTIDE SEQUENCE</scope>
    <source>
        <strain evidence="7">Expedition CK06-06</strain>
    </source>
</reference>